<geneLocation type="plasmid" evidence="3 4">
    <name>pTT6-4</name>
</geneLocation>
<dbReference type="PROSITE" id="PS00662">
    <property type="entry name" value="T2SP_E"/>
    <property type="match status" value="1"/>
</dbReference>
<dbReference type="InterPro" id="IPR027417">
    <property type="entry name" value="P-loop_NTPase"/>
</dbReference>
<dbReference type="Gene3D" id="3.30.450.90">
    <property type="match status" value="1"/>
</dbReference>
<dbReference type="InterPro" id="IPR050921">
    <property type="entry name" value="T4SS_GSP_E_ATPase"/>
</dbReference>
<proteinExistence type="inferred from homology"/>
<gene>
    <name evidence="3" type="primary">tadA</name>
    <name evidence="3" type="ORF">IGS68_34815</name>
</gene>
<dbReference type="Proteomes" id="UP000595197">
    <property type="component" value="Plasmid pTT6-4"/>
</dbReference>
<dbReference type="EMBL" id="CP067424">
    <property type="protein sequence ID" value="QQP94017.1"/>
    <property type="molecule type" value="Genomic_DNA"/>
</dbReference>
<dbReference type="InterPro" id="IPR001482">
    <property type="entry name" value="T2SS/T4SS_dom"/>
</dbReference>
<evidence type="ECO:0000259" key="2">
    <source>
        <dbReference type="PROSITE" id="PS00662"/>
    </source>
</evidence>
<dbReference type="SMART" id="SM00382">
    <property type="entry name" value="AAA"/>
    <property type="match status" value="1"/>
</dbReference>
<dbReference type="PANTHER" id="PTHR30486">
    <property type="entry name" value="TWITCHING MOTILITY PROTEIN PILT"/>
    <property type="match status" value="1"/>
</dbReference>
<dbReference type="InterPro" id="IPR003593">
    <property type="entry name" value="AAA+_ATPase"/>
</dbReference>
<name>A0ABX7BI13_9PROT</name>
<organism evidence="3 4">
    <name type="scientific">Skermanella cutis</name>
    <dbReference type="NCBI Taxonomy" id="2775420"/>
    <lineage>
        <taxon>Bacteria</taxon>
        <taxon>Pseudomonadati</taxon>
        <taxon>Pseudomonadota</taxon>
        <taxon>Alphaproteobacteria</taxon>
        <taxon>Rhodospirillales</taxon>
        <taxon>Azospirillaceae</taxon>
        <taxon>Skermanella</taxon>
    </lineage>
</organism>
<accession>A0ABX7BI13</accession>
<sequence>MPLELQGENLTANRTEGMRRLLDDLEDAYGPIIRTAKQTPGCTDIMVNEDGAIWLTVGGQDRPTGEHLTEHAARRIVTLVSDIDNHPIEKAALSANLPTGERFAALLPPTVRRITFSIRLPPGRIFTVDDYVAAGAMTEAHADVLRAGVADRKNILIVGGTGAGKTTLGNALLAEAPFRSSRVFIIQDQDELRVSGPNVVRAFTGAMNARELVREALRHKPDRIVIGEIRDGETALEWIGASNTGHPGGLSTVHANSAAHGLSRISRLIGHVAANVPHGDIIEAVDMVAFIRRERDGSRRLAEIVKPTGHDGERYRTDTV</sequence>
<evidence type="ECO:0000313" key="4">
    <source>
        <dbReference type="Proteomes" id="UP000595197"/>
    </source>
</evidence>
<dbReference type="Gene3D" id="3.40.50.300">
    <property type="entry name" value="P-loop containing nucleotide triphosphate hydrolases"/>
    <property type="match status" value="1"/>
</dbReference>
<dbReference type="CDD" id="cd01130">
    <property type="entry name" value="VirB11-like_ATPase"/>
    <property type="match status" value="1"/>
</dbReference>
<evidence type="ECO:0000256" key="1">
    <source>
        <dbReference type="ARBA" id="ARBA00006611"/>
    </source>
</evidence>
<protein>
    <submittedName>
        <fullName evidence="3">Flp pilus assembly complex ATPase component TadA</fullName>
    </submittedName>
</protein>
<keyword evidence="4" id="KW-1185">Reference proteome</keyword>
<dbReference type="RefSeq" id="WP_201083898.1">
    <property type="nucleotide sequence ID" value="NZ_CP067424.1"/>
</dbReference>
<evidence type="ECO:0000313" key="3">
    <source>
        <dbReference type="EMBL" id="QQP94017.1"/>
    </source>
</evidence>
<dbReference type="PANTHER" id="PTHR30486:SF6">
    <property type="entry name" value="TYPE IV PILUS RETRACTATION ATPASE PILT"/>
    <property type="match status" value="1"/>
</dbReference>
<comment type="similarity">
    <text evidence="1">Belongs to the GSP E family.</text>
</comment>
<feature type="domain" description="Bacterial type II secretion system protein E" evidence="2">
    <location>
        <begin position="217"/>
        <end position="231"/>
    </location>
</feature>
<reference evidence="3" key="1">
    <citation type="submission" date="2021-02" db="EMBL/GenBank/DDBJ databases">
        <title>Skermanella TT6 skin isolate.</title>
        <authorList>
            <person name="Lee K."/>
            <person name="Ganzorig M."/>
        </authorList>
    </citation>
    <scope>NUCLEOTIDE SEQUENCE</scope>
    <source>
        <strain evidence="3">TT6</strain>
    </source>
</reference>
<dbReference type="SUPFAM" id="SSF52540">
    <property type="entry name" value="P-loop containing nucleoside triphosphate hydrolases"/>
    <property type="match status" value="1"/>
</dbReference>
<dbReference type="Pfam" id="PF00437">
    <property type="entry name" value="T2SSE"/>
    <property type="match status" value="1"/>
</dbReference>
<keyword evidence="3" id="KW-0614">Plasmid</keyword>